<evidence type="ECO:0000313" key="2">
    <source>
        <dbReference type="EMBL" id="MED6165238.1"/>
    </source>
</evidence>
<feature type="compositionally biased region" description="Basic and acidic residues" evidence="1">
    <location>
        <begin position="1"/>
        <end position="10"/>
    </location>
</feature>
<accession>A0ABU6UYU3</accession>
<evidence type="ECO:0000313" key="3">
    <source>
        <dbReference type="Proteomes" id="UP001341840"/>
    </source>
</evidence>
<dbReference type="EMBL" id="JASCZI010123252">
    <property type="protein sequence ID" value="MED6165238.1"/>
    <property type="molecule type" value="Genomic_DNA"/>
</dbReference>
<sequence>KNGSIGKDRATGTVTVSGFLAEEQVEEEPNDDGPVFNDHFMSYTPTPTTGGPTADGPVETQGNAGNGAASSADHRTSTRRLSGKKRK</sequence>
<dbReference type="Proteomes" id="UP001341840">
    <property type="component" value="Unassembled WGS sequence"/>
</dbReference>
<keyword evidence="3" id="KW-1185">Reference proteome</keyword>
<protein>
    <submittedName>
        <fullName evidence="2">Uncharacterized protein</fullName>
    </submittedName>
</protein>
<organism evidence="2 3">
    <name type="scientific">Stylosanthes scabra</name>
    <dbReference type="NCBI Taxonomy" id="79078"/>
    <lineage>
        <taxon>Eukaryota</taxon>
        <taxon>Viridiplantae</taxon>
        <taxon>Streptophyta</taxon>
        <taxon>Embryophyta</taxon>
        <taxon>Tracheophyta</taxon>
        <taxon>Spermatophyta</taxon>
        <taxon>Magnoliopsida</taxon>
        <taxon>eudicotyledons</taxon>
        <taxon>Gunneridae</taxon>
        <taxon>Pentapetalae</taxon>
        <taxon>rosids</taxon>
        <taxon>fabids</taxon>
        <taxon>Fabales</taxon>
        <taxon>Fabaceae</taxon>
        <taxon>Papilionoideae</taxon>
        <taxon>50 kb inversion clade</taxon>
        <taxon>dalbergioids sensu lato</taxon>
        <taxon>Dalbergieae</taxon>
        <taxon>Pterocarpus clade</taxon>
        <taxon>Stylosanthes</taxon>
    </lineage>
</organism>
<comment type="caution">
    <text evidence="2">The sequence shown here is derived from an EMBL/GenBank/DDBJ whole genome shotgun (WGS) entry which is preliminary data.</text>
</comment>
<feature type="non-terminal residue" evidence="2">
    <location>
        <position position="1"/>
    </location>
</feature>
<gene>
    <name evidence="2" type="ORF">PIB30_097684</name>
</gene>
<feature type="compositionally biased region" description="Low complexity" evidence="1">
    <location>
        <begin position="62"/>
        <end position="71"/>
    </location>
</feature>
<evidence type="ECO:0000256" key="1">
    <source>
        <dbReference type="SAM" id="MobiDB-lite"/>
    </source>
</evidence>
<feature type="compositionally biased region" description="Basic residues" evidence="1">
    <location>
        <begin position="77"/>
        <end position="87"/>
    </location>
</feature>
<feature type="region of interest" description="Disordered" evidence="1">
    <location>
        <begin position="1"/>
        <end position="87"/>
    </location>
</feature>
<reference evidence="2 3" key="1">
    <citation type="journal article" date="2023" name="Plants (Basel)">
        <title>Bridging the Gap: Combining Genomics and Transcriptomics Approaches to Understand Stylosanthes scabra, an Orphan Legume from the Brazilian Caatinga.</title>
        <authorList>
            <person name="Ferreira-Neto J.R.C."/>
            <person name="da Silva M.D."/>
            <person name="Binneck E."/>
            <person name="de Melo N.F."/>
            <person name="da Silva R.H."/>
            <person name="de Melo A.L.T.M."/>
            <person name="Pandolfi V."/>
            <person name="Bustamante F.O."/>
            <person name="Brasileiro-Vidal A.C."/>
            <person name="Benko-Iseppon A.M."/>
        </authorList>
    </citation>
    <scope>NUCLEOTIDE SEQUENCE [LARGE SCALE GENOMIC DNA]</scope>
    <source>
        <tissue evidence="2">Leaves</tissue>
    </source>
</reference>
<name>A0ABU6UYU3_9FABA</name>
<proteinExistence type="predicted"/>